<evidence type="ECO:0000256" key="1">
    <source>
        <dbReference type="ARBA" id="ARBA00004651"/>
    </source>
</evidence>
<dbReference type="Gene3D" id="3.40.50.1110">
    <property type="entry name" value="SGNH hydrolase"/>
    <property type="match status" value="1"/>
</dbReference>
<feature type="transmembrane region" description="Helical" evidence="8">
    <location>
        <begin position="246"/>
        <end position="262"/>
    </location>
</feature>
<dbReference type="EMBL" id="RBXO01000001">
    <property type="protein sequence ID" value="RKT53340.1"/>
    <property type="molecule type" value="Genomic_DNA"/>
</dbReference>
<feature type="transmembrane region" description="Helical" evidence="8">
    <location>
        <begin position="339"/>
        <end position="357"/>
    </location>
</feature>
<evidence type="ECO:0000256" key="6">
    <source>
        <dbReference type="ARBA" id="ARBA00023136"/>
    </source>
</evidence>
<dbReference type="Pfam" id="PF01757">
    <property type="entry name" value="Acyl_transf_3"/>
    <property type="match status" value="1"/>
</dbReference>
<keyword evidence="7" id="KW-0012">Acyltransferase</keyword>
<feature type="transmembrane region" description="Helical" evidence="8">
    <location>
        <begin position="312"/>
        <end position="333"/>
    </location>
</feature>
<sequence length="707" mass="76439">MTAETHATAIAAAPVPRHPAPGRAFRTDIQALRTIAVMAVVLNHLSPTWLTGGYVGVDVFFVISGFLISSHLDREIARTGRVRLARFYARRIRRLLPAAFLVLGVSLVAAYFLLPYDRWETNAHEALAGALYAENWLLAINSVDYSAFTSVASLAQHYWSLSVEEQFYLLWPLLLVLLFKTGRRTAQVVGIGAVGVASLAFCVYFTEVSQSQAYFVTPARVWEFAIGALVAFGGSRLALPRVAAEAAAFAGLVMIVGSAVLFDHDTAFPGFLALVPTAGTALVIIAGAGGGRQWHTPVSASTPFQFLGATSYSLYLWHWPLIVLAPFAFGGTLDEGRLTLVHRLVILVVAVVLAWLSKVLVEDRGMAWAPLAGSTRNTFVAMVAGIAAVGLVAGTLTWTYERHVAQAARDLREQVLTACHGAAALFPERHCEDPFGPARIPHLGPANAPWGAGAEWCADVDRHLAGGRKTTSVCDFSGGAADPTVVWLVGDSHGEQWQAPLLDLARERKWVVNMSLLGGCPFARIPFVGYRGAESPEIVKRCTDWVAEVAADITETAPDTVFMSFYARRQLAGDTSGRTQTEYYRDGLEPYWRQWTDAGAKVVVLGDPPLNHEVRAPDCVGTNPGNPAVCAVDRDRAQPADPLAEAARSTGNTGVTYVDMTDYFCDARKCYGVVGGVVVYFDANHLNREFSRTLRPVIAEALGIAPR</sequence>
<accession>A0A495VWV9</accession>
<feature type="transmembrane region" description="Helical" evidence="8">
    <location>
        <begin position="268"/>
        <end position="291"/>
    </location>
</feature>
<dbReference type="InterPro" id="IPR036514">
    <property type="entry name" value="SGNH_hydro_sf"/>
</dbReference>
<evidence type="ECO:0000256" key="8">
    <source>
        <dbReference type="SAM" id="Phobius"/>
    </source>
</evidence>
<evidence type="ECO:0000259" key="10">
    <source>
        <dbReference type="Pfam" id="PF19040"/>
    </source>
</evidence>
<dbReference type="GO" id="GO:0005886">
    <property type="term" value="C:plasma membrane"/>
    <property type="evidence" value="ECO:0007669"/>
    <property type="project" value="UniProtKB-SubCell"/>
</dbReference>
<dbReference type="AlphaFoldDB" id="A0A495VWV9"/>
<dbReference type="PANTHER" id="PTHR23028:SF53">
    <property type="entry name" value="ACYL_TRANSF_3 DOMAIN-CONTAINING PROTEIN"/>
    <property type="match status" value="1"/>
</dbReference>
<feature type="transmembrane region" description="Helical" evidence="8">
    <location>
        <begin position="158"/>
        <end position="179"/>
    </location>
</feature>
<gene>
    <name evidence="11" type="ORF">C8E97_1899</name>
</gene>
<evidence type="ECO:0000256" key="5">
    <source>
        <dbReference type="ARBA" id="ARBA00022989"/>
    </source>
</evidence>
<keyword evidence="4 8" id="KW-0812">Transmembrane</keyword>
<dbReference type="Pfam" id="PF19040">
    <property type="entry name" value="SGNH"/>
    <property type="match status" value="1"/>
</dbReference>
<dbReference type="PANTHER" id="PTHR23028">
    <property type="entry name" value="ACETYLTRANSFERASE"/>
    <property type="match status" value="1"/>
</dbReference>
<feature type="transmembrane region" description="Helical" evidence="8">
    <location>
        <begin position="378"/>
        <end position="400"/>
    </location>
</feature>
<keyword evidence="6 8" id="KW-0472">Membrane</keyword>
<protein>
    <submittedName>
        <fullName evidence="11">Peptidoglycan/LPS O-acetylase OafA/YrhL</fullName>
    </submittedName>
</protein>
<organism evidence="11 12">
    <name type="scientific">Saccharothrix australiensis</name>
    <dbReference type="NCBI Taxonomy" id="2072"/>
    <lineage>
        <taxon>Bacteria</taxon>
        <taxon>Bacillati</taxon>
        <taxon>Actinomycetota</taxon>
        <taxon>Actinomycetes</taxon>
        <taxon>Pseudonocardiales</taxon>
        <taxon>Pseudonocardiaceae</taxon>
        <taxon>Saccharothrix</taxon>
    </lineage>
</organism>
<dbReference type="InterPro" id="IPR043968">
    <property type="entry name" value="SGNH"/>
</dbReference>
<evidence type="ECO:0000313" key="11">
    <source>
        <dbReference type="EMBL" id="RKT53340.1"/>
    </source>
</evidence>
<feature type="domain" description="Acyltransferase 3" evidence="9">
    <location>
        <begin position="28"/>
        <end position="356"/>
    </location>
</feature>
<feature type="transmembrane region" description="Helical" evidence="8">
    <location>
        <begin position="186"/>
        <end position="206"/>
    </location>
</feature>
<evidence type="ECO:0000256" key="4">
    <source>
        <dbReference type="ARBA" id="ARBA00022692"/>
    </source>
</evidence>
<comment type="caution">
    <text evidence="11">The sequence shown here is derived from an EMBL/GenBank/DDBJ whole genome shotgun (WGS) entry which is preliminary data.</text>
</comment>
<name>A0A495VWV9_9PSEU</name>
<evidence type="ECO:0000259" key="9">
    <source>
        <dbReference type="Pfam" id="PF01757"/>
    </source>
</evidence>
<feature type="transmembrane region" description="Helical" evidence="8">
    <location>
        <begin position="94"/>
        <end position="114"/>
    </location>
</feature>
<dbReference type="InterPro" id="IPR002656">
    <property type="entry name" value="Acyl_transf_3_dom"/>
</dbReference>
<dbReference type="GO" id="GO:0016747">
    <property type="term" value="F:acyltransferase activity, transferring groups other than amino-acyl groups"/>
    <property type="evidence" value="ECO:0007669"/>
    <property type="project" value="InterPro"/>
</dbReference>
<evidence type="ECO:0000256" key="3">
    <source>
        <dbReference type="ARBA" id="ARBA00022679"/>
    </source>
</evidence>
<dbReference type="SUPFAM" id="SSF52266">
    <property type="entry name" value="SGNH hydrolase"/>
    <property type="match status" value="1"/>
</dbReference>
<keyword evidence="12" id="KW-1185">Reference proteome</keyword>
<proteinExistence type="predicted"/>
<dbReference type="OrthoDB" id="3404679at2"/>
<evidence type="ECO:0000256" key="7">
    <source>
        <dbReference type="ARBA" id="ARBA00023315"/>
    </source>
</evidence>
<evidence type="ECO:0000256" key="2">
    <source>
        <dbReference type="ARBA" id="ARBA00022475"/>
    </source>
</evidence>
<keyword evidence="2" id="KW-1003">Cell membrane</keyword>
<dbReference type="GO" id="GO:0009103">
    <property type="term" value="P:lipopolysaccharide biosynthetic process"/>
    <property type="evidence" value="ECO:0007669"/>
    <property type="project" value="TreeGrafter"/>
</dbReference>
<dbReference type="Proteomes" id="UP000282084">
    <property type="component" value="Unassembled WGS sequence"/>
</dbReference>
<keyword evidence="5 8" id="KW-1133">Transmembrane helix</keyword>
<reference evidence="11 12" key="1">
    <citation type="submission" date="2018-10" db="EMBL/GenBank/DDBJ databases">
        <title>Sequencing the genomes of 1000 actinobacteria strains.</title>
        <authorList>
            <person name="Klenk H.-P."/>
        </authorList>
    </citation>
    <scope>NUCLEOTIDE SEQUENCE [LARGE SCALE GENOMIC DNA]</scope>
    <source>
        <strain evidence="11 12">DSM 43800</strain>
    </source>
</reference>
<feature type="transmembrane region" description="Helical" evidence="8">
    <location>
        <begin position="52"/>
        <end position="73"/>
    </location>
</feature>
<dbReference type="InterPro" id="IPR050879">
    <property type="entry name" value="Acyltransferase_3"/>
</dbReference>
<keyword evidence="3" id="KW-0808">Transferase</keyword>
<evidence type="ECO:0000313" key="12">
    <source>
        <dbReference type="Proteomes" id="UP000282084"/>
    </source>
</evidence>
<comment type="subcellular location">
    <subcellularLocation>
        <location evidence="1">Cell membrane</location>
        <topology evidence="1">Multi-pass membrane protein</topology>
    </subcellularLocation>
</comment>
<dbReference type="RefSeq" id="WP_121003524.1">
    <property type="nucleotide sequence ID" value="NZ_RBXO01000001.1"/>
</dbReference>
<feature type="domain" description="SGNH" evidence="10">
    <location>
        <begin position="470"/>
        <end position="699"/>
    </location>
</feature>